<dbReference type="Proteomes" id="UP001146351">
    <property type="component" value="Unassembled WGS sequence"/>
</dbReference>
<evidence type="ECO:0000256" key="1">
    <source>
        <dbReference type="ARBA" id="ARBA00004141"/>
    </source>
</evidence>
<dbReference type="PRINTS" id="PR00171">
    <property type="entry name" value="SUGRTRNSPORT"/>
</dbReference>
<feature type="transmembrane region" description="Helical" evidence="9">
    <location>
        <begin position="352"/>
        <end position="372"/>
    </location>
</feature>
<dbReference type="PROSITE" id="PS00217">
    <property type="entry name" value="SUGAR_TRANSPORT_2"/>
    <property type="match status" value="1"/>
</dbReference>
<organism evidence="11 12">
    <name type="scientific">Penicillium capsulatum</name>
    <dbReference type="NCBI Taxonomy" id="69766"/>
    <lineage>
        <taxon>Eukaryota</taxon>
        <taxon>Fungi</taxon>
        <taxon>Dikarya</taxon>
        <taxon>Ascomycota</taxon>
        <taxon>Pezizomycotina</taxon>
        <taxon>Eurotiomycetes</taxon>
        <taxon>Eurotiomycetidae</taxon>
        <taxon>Eurotiales</taxon>
        <taxon>Aspergillaceae</taxon>
        <taxon>Penicillium</taxon>
    </lineage>
</organism>
<dbReference type="NCBIfam" id="TIGR00879">
    <property type="entry name" value="SP"/>
    <property type="match status" value="1"/>
</dbReference>
<evidence type="ECO:0000313" key="11">
    <source>
        <dbReference type="EMBL" id="KAJ5161855.1"/>
    </source>
</evidence>
<dbReference type="PANTHER" id="PTHR48022:SF43">
    <property type="entry name" value="QUINATE TRANSPORTER, PUTATIVE (AFU_ORTHOLOGUE AFUA_1G16230)-RELATED"/>
    <property type="match status" value="1"/>
</dbReference>
<dbReference type="SUPFAM" id="SSF103473">
    <property type="entry name" value="MFS general substrate transporter"/>
    <property type="match status" value="1"/>
</dbReference>
<comment type="subcellular location">
    <subcellularLocation>
        <location evidence="1">Membrane</location>
        <topology evidence="1">Multi-pass membrane protein</topology>
    </subcellularLocation>
</comment>
<sequence length="527" mass="58343">MQWLDRSRWTTAPFYAAVIFIIACGTIPKGYDEGGFSASVKLTSFENDFNLLKENWKHDATGLANRKANITSFNVLGAAFGALSGLDLNDRLGRLVSWRMALIVWAIGTFIQIFSSGIYGLLLFARIFAGLGAGLLTVTSPLYLSEVAPKRTRGLAVGLCMVTLLGVLAMGFFINYGASLHMAATRTQYRLVQAIPLIPTGIVFGLSFICPETPRYLASKQRHQEGLEVLARLRGKPVDDASIIAEFEEIDTQAKDRADLKTISHWEAFKESQINPNYRQRFWLLMAMQTVAQWSGGNGITYYISTIFEYAGVDGSSKSLISSGAYGIVKLVFTMAFTWGLIDVFGRRRCALTGLSLQLAGHIYMGAYMGLQPGSADNKSASDAAIASVFVYAVGWSVGLCTIPYLYGTEIFPTRIRNVSYALSMCLHWFFQFAVVRVTPNMFVSLHVWGAYVFYAIICALGLIILGIWMPETKGVPIERMGDLFDGPWYLRWRARPHYSDKSSSASSESAGSQEQQHSYQNTFKSD</sequence>
<evidence type="ECO:0000256" key="8">
    <source>
        <dbReference type="SAM" id="MobiDB-lite"/>
    </source>
</evidence>
<dbReference type="InterPro" id="IPR005828">
    <property type="entry name" value="MFS_sugar_transport-like"/>
</dbReference>
<proteinExistence type="inferred from homology"/>
<keyword evidence="3 7" id="KW-0813">Transport</keyword>
<evidence type="ECO:0000259" key="10">
    <source>
        <dbReference type="PROSITE" id="PS50850"/>
    </source>
</evidence>
<comment type="similarity">
    <text evidence="2 7">Belongs to the major facilitator superfamily. Sugar transporter (TC 2.A.1.1) family.</text>
</comment>
<dbReference type="InterPro" id="IPR050360">
    <property type="entry name" value="MFS_Sugar_Transporters"/>
</dbReference>
<feature type="transmembrane region" description="Helical" evidence="9">
    <location>
        <begin position="384"/>
        <end position="407"/>
    </location>
</feature>
<protein>
    <recommendedName>
        <fullName evidence="10">Major facilitator superfamily (MFS) profile domain-containing protein</fullName>
    </recommendedName>
</protein>
<reference evidence="11" key="2">
    <citation type="journal article" date="2023" name="IMA Fungus">
        <title>Comparative genomic study of the Penicillium genus elucidates a diverse pangenome and 15 lateral gene transfer events.</title>
        <authorList>
            <person name="Petersen C."/>
            <person name="Sorensen T."/>
            <person name="Nielsen M.R."/>
            <person name="Sondergaard T.E."/>
            <person name="Sorensen J.L."/>
            <person name="Fitzpatrick D.A."/>
            <person name="Frisvad J.C."/>
            <person name="Nielsen K.L."/>
        </authorList>
    </citation>
    <scope>NUCLEOTIDE SEQUENCE</scope>
    <source>
        <strain evidence="11">IBT 21917</strain>
    </source>
</reference>
<dbReference type="AlphaFoldDB" id="A0A9W9LL42"/>
<feature type="transmembrane region" description="Helical" evidence="9">
    <location>
        <begin position="452"/>
        <end position="471"/>
    </location>
</feature>
<dbReference type="GO" id="GO:0016020">
    <property type="term" value="C:membrane"/>
    <property type="evidence" value="ECO:0007669"/>
    <property type="project" value="UniProtKB-SubCell"/>
</dbReference>
<feature type="transmembrane region" description="Helical" evidence="9">
    <location>
        <begin position="324"/>
        <end position="345"/>
    </location>
</feature>
<dbReference type="Gene3D" id="1.20.1250.20">
    <property type="entry name" value="MFS general substrate transporter like domains"/>
    <property type="match status" value="1"/>
</dbReference>
<feature type="transmembrane region" description="Helical" evidence="9">
    <location>
        <begin position="190"/>
        <end position="210"/>
    </location>
</feature>
<evidence type="ECO:0000256" key="3">
    <source>
        <dbReference type="ARBA" id="ARBA00022448"/>
    </source>
</evidence>
<dbReference type="PANTHER" id="PTHR48022">
    <property type="entry name" value="PLASTIDIC GLUCOSE TRANSPORTER 4"/>
    <property type="match status" value="1"/>
</dbReference>
<feature type="region of interest" description="Disordered" evidence="8">
    <location>
        <begin position="500"/>
        <end position="527"/>
    </location>
</feature>
<keyword evidence="5 9" id="KW-1133">Transmembrane helix</keyword>
<feature type="transmembrane region" description="Helical" evidence="9">
    <location>
        <begin position="100"/>
        <end position="121"/>
    </location>
</feature>
<dbReference type="InterPro" id="IPR005829">
    <property type="entry name" value="Sugar_transporter_CS"/>
</dbReference>
<evidence type="ECO:0000256" key="6">
    <source>
        <dbReference type="ARBA" id="ARBA00023136"/>
    </source>
</evidence>
<keyword evidence="12" id="KW-1185">Reference proteome</keyword>
<dbReference type="InterPro" id="IPR003663">
    <property type="entry name" value="Sugar/inositol_transpt"/>
</dbReference>
<evidence type="ECO:0000256" key="4">
    <source>
        <dbReference type="ARBA" id="ARBA00022692"/>
    </source>
</evidence>
<dbReference type="PROSITE" id="PS51257">
    <property type="entry name" value="PROKAR_LIPOPROTEIN"/>
    <property type="match status" value="1"/>
</dbReference>
<dbReference type="PROSITE" id="PS50850">
    <property type="entry name" value="MFS"/>
    <property type="match status" value="1"/>
</dbReference>
<accession>A0A9W9LL42</accession>
<dbReference type="EMBL" id="JAPQKO010000005">
    <property type="protein sequence ID" value="KAJ5161855.1"/>
    <property type="molecule type" value="Genomic_DNA"/>
</dbReference>
<evidence type="ECO:0000313" key="12">
    <source>
        <dbReference type="Proteomes" id="UP001146351"/>
    </source>
</evidence>
<gene>
    <name evidence="11" type="ORF">N7492_007247</name>
</gene>
<dbReference type="GO" id="GO:0005351">
    <property type="term" value="F:carbohydrate:proton symporter activity"/>
    <property type="evidence" value="ECO:0007669"/>
    <property type="project" value="TreeGrafter"/>
</dbReference>
<feature type="compositionally biased region" description="Low complexity" evidence="8">
    <location>
        <begin position="503"/>
        <end position="519"/>
    </location>
</feature>
<feature type="transmembrane region" description="Helical" evidence="9">
    <location>
        <begin position="282"/>
        <end position="304"/>
    </location>
</feature>
<dbReference type="InterPro" id="IPR036259">
    <property type="entry name" value="MFS_trans_sf"/>
</dbReference>
<feature type="domain" description="Major facilitator superfamily (MFS) profile" evidence="10">
    <location>
        <begin position="18"/>
        <end position="474"/>
    </location>
</feature>
<feature type="transmembrane region" description="Helical" evidence="9">
    <location>
        <begin position="419"/>
        <end position="440"/>
    </location>
</feature>
<dbReference type="OrthoDB" id="508119at2759"/>
<reference evidence="11" key="1">
    <citation type="submission" date="2022-11" db="EMBL/GenBank/DDBJ databases">
        <authorList>
            <person name="Petersen C."/>
        </authorList>
    </citation>
    <scope>NUCLEOTIDE SEQUENCE</scope>
    <source>
        <strain evidence="11">IBT 21917</strain>
    </source>
</reference>
<keyword evidence="6 9" id="KW-0472">Membrane</keyword>
<evidence type="ECO:0000256" key="2">
    <source>
        <dbReference type="ARBA" id="ARBA00010992"/>
    </source>
</evidence>
<evidence type="ECO:0000256" key="5">
    <source>
        <dbReference type="ARBA" id="ARBA00022989"/>
    </source>
</evidence>
<comment type="caution">
    <text evidence="11">The sequence shown here is derived from an EMBL/GenBank/DDBJ whole genome shotgun (WGS) entry which is preliminary data.</text>
</comment>
<feature type="transmembrane region" description="Helical" evidence="9">
    <location>
        <begin position="156"/>
        <end position="178"/>
    </location>
</feature>
<evidence type="ECO:0000256" key="9">
    <source>
        <dbReference type="SAM" id="Phobius"/>
    </source>
</evidence>
<keyword evidence="4 9" id="KW-0812">Transmembrane</keyword>
<dbReference type="InterPro" id="IPR020846">
    <property type="entry name" value="MFS_dom"/>
</dbReference>
<name>A0A9W9LL42_9EURO</name>
<evidence type="ECO:0000256" key="7">
    <source>
        <dbReference type="RuleBase" id="RU003346"/>
    </source>
</evidence>
<dbReference type="Pfam" id="PF00083">
    <property type="entry name" value="Sugar_tr"/>
    <property type="match status" value="1"/>
</dbReference>
<feature type="transmembrane region" description="Helical" evidence="9">
    <location>
        <begin position="127"/>
        <end position="144"/>
    </location>
</feature>